<accession>A0A7U9DQ71</accession>
<name>A0A7U9DQ71_STRLI</name>
<proteinExistence type="predicted"/>
<evidence type="ECO:0000256" key="1">
    <source>
        <dbReference type="SAM" id="Phobius"/>
    </source>
</evidence>
<feature type="transmembrane region" description="Helical" evidence="1">
    <location>
        <begin position="124"/>
        <end position="141"/>
    </location>
</feature>
<dbReference type="Proteomes" id="UP000014062">
    <property type="component" value="Chromosome"/>
</dbReference>
<dbReference type="EMBL" id="CM001889">
    <property type="protein sequence ID" value="EOY45742.1"/>
    <property type="molecule type" value="Genomic_DNA"/>
</dbReference>
<evidence type="ECO:0000313" key="2">
    <source>
        <dbReference type="EMBL" id="EOY45742.1"/>
    </source>
</evidence>
<organism evidence="2 3">
    <name type="scientific">Streptomyces lividans 1326</name>
    <dbReference type="NCBI Taxonomy" id="1200984"/>
    <lineage>
        <taxon>Bacteria</taxon>
        <taxon>Bacillati</taxon>
        <taxon>Actinomycetota</taxon>
        <taxon>Actinomycetes</taxon>
        <taxon>Kitasatosporales</taxon>
        <taxon>Streptomycetaceae</taxon>
        <taxon>Streptomyces</taxon>
    </lineage>
</organism>
<gene>
    <name evidence="2" type="ORF">SLI_1025</name>
</gene>
<feature type="transmembrane region" description="Helical" evidence="1">
    <location>
        <begin position="46"/>
        <end position="64"/>
    </location>
</feature>
<evidence type="ECO:0000313" key="3">
    <source>
        <dbReference type="Proteomes" id="UP000014062"/>
    </source>
</evidence>
<sequence>MQPRCSLGSAPGASGVLRGLRASVLAALCVLLPLAGHVLVQCHAPQWLIVAGLAAAVGTGAAVLSRKRLTDTQLLSALGVAQLAYHAVYSLPDACAAVTAASYFDNGWAWMVEPEAAGGSPPGAMLAGHLAMVLLAARLLGVTERLLWRSKTLSTVIRRLLSFLWPLLRRHQCSGPDNKIPQISAPLKSALLVGLHEGRAPPPRRDSTFVPLRPMPIGGLCLP</sequence>
<keyword evidence="1" id="KW-1133">Transmembrane helix</keyword>
<feature type="transmembrane region" description="Helical" evidence="1">
    <location>
        <begin position="20"/>
        <end position="40"/>
    </location>
</feature>
<keyword evidence="1" id="KW-0472">Membrane</keyword>
<keyword evidence="1" id="KW-0812">Transmembrane</keyword>
<protein>
    <submittedName>
        <fullName evidence="2">Uncharacterized protein</fullName>
    </submittedName>
</protein>
<feature type="transmembrane region" description="Helical" evidence="1">
    <location>
        <begin position="84"/>
        <end position="104"/>
    </location>
</feature>
<reference evidence="3" key="1">
    <citation type="journal article" date="2013" name="Genome Biol. Evol.">
        <title>The genome sequence of Streptomyces lividans 66 reveals a novel tRNA-dependent peptide biosynthetic system within a metal-related genomic island.</title>
        <authorList>
            <person name="Cruz-Morales P."/>
            <person name="Vijgenboom E."/>
            <person name="Iruegas-Bocardo F."/>
            <person name="Girard G."/>
            <person name="Yanez-Guerra L.A."/>
            <person name="Ramos-Aboites H.E."/>
            <person name="Pernodet J.L."/>
            <person name="Anne J."/>
            <person name="van Wezel G.P."/>
            <person name="Barona-Gomez F."/>
        </authorList>
    </citation>
    <scope>NUCLEOTIDE SEQUENCE [LARGE SCALE GENOMIC DNA]</scope>
    <source>
        <strain evidence="3">1326</strain>
    </source>
</reference>
<dbReference type="AlphaFoldDB" id="A0A7U9DQ71"/>